<dbReference type="PANTHER" id="PTHR30371:SF0">
    <property type="entry name" value="SEC-INDEPENDENT PROTEIN TRANSLOCASE PROTEIN TATC, CHLOROPLASTIC-RELATED"/>
    <property type="match status" value="1"/>
</dbReference>
<proteinExistence type="inferred from homology"/>
<dbReference type="GO" id="GO:0009977">
    <property type="term" value="F:proton motive force dependent protein transmembrane transporter activity"/>
    <property type="evidence" value="ECO:0007669"/>
    <property type="project" value="TreeGrafter"/>
</dbReference>
<evidence type="ECO:0000256" key="1">
    <source>
        <dbReference type="ARBA" id="ARBA00004141"/>
    </source>
</evidence>
<feature type="transmembrane region" description="Helical" evidence="6">
    <location>
        <begin position="208"/>
        <end position="230"/>
    </location>
</feature>
<organism evidence="7">
    <name type="scientific">Monodopsis sp. MarTras21</name>
    <dbReference type="NCBI Taxonomy" id="1745953"/>
    <lineage>
        <taxon>Eukaryota</taxon>
        <taxon>Sar</taxon>
        <taxon>Stramenopiles</taxon>
        <taxon>Ochrophyta</taxon>
        <taxon>Eustigmatophyceae</taxon>
        <taxon>Eustigmatales</taxon>
        <taxon>Monodopsidaceae</taxon>
        <taxon>Monodopsis</taxon>
    </lineage>
</organism>
<dbReference type="AlphaFoldDB" id="A0A140F2W2"/>
<evidence type="ECO:0000256" key="4">
    <source>
        <dbReference type="ARBA" id="ARBA00022989"/>
    </source>
</evidence>
<comment type="subcellular location">
    <subcellularLocation>
        <location evidence="1">Membrane</location>
        <topology evidence="1">Multi-pass membrane protein</topology>
    </subcellularLocation>
</comment>
<dbReference type="GO" id="GO:0033281">
    <property type="term" value="C:TAT protein transport complex"/>
    <property type="evidence" value="ECO:0007669"/>
    <property type="project" value="TreeGrafter"/>
</dbReference>
<evidence type="ECO:0000256" key="6">
    <source>
        <dbReference type="SAM" id="Phobius"/>
    </source>
</evidence>
<evidence type="ECO:0000313" key="7">
    <source>
        <dbReference type="EMBL" id="AML60746.1"/>
    </source>
</evidence>
<reference evidence="7" key="1">
    <citation type="journal article" date="2016" name="Genome Biol. Evol.">
        <title>A Comparative Analysis of Mitochondrial Genomes in Eustigmatophyte Algae.</title>
        <authorList>
            <person name="Sevcikova T."/>
            <person name="Klimes V."/>
            <person name="Zbrankova V."/>
            <person name="Strnad H."/>
            <person name="Hroudova M."/>
            <person name="Vlcek C."/>
            <person name="Elias M."/>
        </authorList>
    </citation>
    <scope>NUCLEOTIDE SEQUENCE</scope>
    <source>
        <strain evidence="7">MarTras 21</strain>
    </source>
</reference>
<keyword evidence="4 6" id="KW-1133">Transmembrane helix</keyword>
<protein>
    <submittedName>
        <fullName evidence="7">Sec-independent protein translocase component TatC</fullName>
    </submittedName>
</protein>
<accession>A0A140F2W2</accession>
<dbReference type="Pfam" id="PF00902">
    <property type="entry name" value="TatC"/>
    <property type="match status" value="1"/>
</dbReference>
<dbReference type="GO" id="GO:0065002">
    <property type="term" value="P:intracellular protein transmembrane transport"/>
    <property type="evidence" value="ECO:0007669"/>
    <property type="project" value="TreeGrafter"/>
</dbReference>
<feature type="transmembrane region" description="Helical" evidence="6">
    <location>
        <begin position="12"/>
        <end position="31"/>
    </location>
</feature>
<feature type="transmembrane region" description="Helical" evidence="6">
    <location>
        <begin position="101"/>
        <end position="121"/>
    </location>
</feature>
<keyword evidence="7" id="KW-0496">Mitochondrion</keyword>
<dbReference type="PRINTS" id="PR01840">
    <property type="entry name" value="TATCFAMILY"/>
</dbReference>
<keyword evidence="5 6" id="KW-0472">Membrane</keyword>
<gene>
    <name evidence="7" type="primary">tatC</name>
</gene>
<sequence length="238" mass="28727">MKLKTYFKEIYNRLIICLLTITLNFIVLYCYKEQIVYILGQHQQTLFPYFISTGLTEIFFIFIKLSLFLAFYFSYPILLIQLGIFLTPGLYKYEYIIVRNFLLLSLNLYFLTTLFASKYFLPYCWKFFTSFQMKADESLVSIHLETRINDYLNFFFEIFISLNIVLHIFLIFIVLLYKFTLNFIIVYRKFFHITLFTFATVITPPDVLSQILIGFFFIVSFELFLFSLFLSREYREGE</sequence>
<feature type="transmembrane region" description="Helical" evidence="6">
    <location>
        <begin position="46"/>
        <end position="63"/>
    </location>
</feature>
<evidence type="ECO:0000256" key="5">
    <source>
        <dbReference type="ARBA" id="ARBA00023136"/>
    </source>
</evidence>
<evidence type="ECO:0000256" key="3">
    <source>
        <dbReference type="ARBA" id="ARBA00022692"/>
    </source>
</evidence>
<keyword evidence="3 6" id="KW-0812">Transmembrane</keyword>
<feature type="transmembrane region" description="Helical" evidence="6">
    <location>
        <begin position="154"/>
        <end position="177"/>
    </location>
</feature>
<dbReference type="PANTHER" id="PTHR30371">
    <property type="entry name" value="SEC-INDEPENDENT PROTEIN TRANSLOCASE PROTEIN TATC"/>
    <property type="match status" value="1"/>
</dbReference>
<feature type="transmembrane region" description="Helical" evidence="6">
    <location>
        <begin position="184"/>
        <end position="202"/>
    </location>
</feature>
<dbReference type="EMBL" id="KU501222">
    <property type="protein sequence ID" value="AML60746.1"/>
    <property type="molecule type" value="Genomic_DNA"/>
</dbReference>
<dbReference type="GO" id="GO:0043953">
    <property type="term" value="P:protein transport by the Tat complex"/>
    <property type="evidence" value="ECO:0007669"/>
    <property type="project" value="TreeGrafter"/>
</dbReference>
<feature type="transmembrane region" description="Helical" evidence="6">
    <location>
        <begin position="69"/>
        <end position="89"/>
    </location>
</feature>
<geneLocation type="mitochondrion" evidence="7"/>
<comment type="similarity">
    <text evidence="2">Belongs to the TatC family.</text>
</comment>
<name>A0A140F2W2_9STRA</name>
<evidence type="ECO:0000256" key="2">
    <source>
        <dbReference type="ARBA" id="ARBA00008882"/>
    </source>
</evidence>
<dbReference type="InterPro" id="IPR002033">
    <property type="entry name" value="TatC"/>
</dbReference>